<keyword evidence="3" id="KW-1185">Reference proteome</keyword>
<organism evidence="2 3">
    <name type="scientific">Spongisporangium articulatum</name>
    <dbReference type="NCBI Taxonomy" id="3362603"/>
    <lineage>
        <taxon>Bacteria</taxon>
        <taxon>Bacillati</taxon>
        <taxon>Actinomycetota</taxon>
        <taxon>Actinomycetes</taxon>
        <taxon>Kineosporiales</taxon>
        <taxon>Kineosporiaceae</taxon>
        <taxon>Spongisporangium</taxon>
    </lineage>
</organism>
<accession>A0ABW8AQ10</accession>
<dbReference type="RefSeq" id="WP_398280962.1">
    <property type="nucleotide sequence ID" value="NZ_JBITLV010000004.1"/>
</dbReference>
<dbReference type="EMBL" id="JBITLV010000004">
    <property type="protein sequence ID" value="MFI7588068.1"/>
    <property type="molecule type" value="Genomic_DNA"/>
</dbReference>
<protein>
    <submittedName>
        <fullName evidence="2">Uncharacterized protein</fullName>
    </submittedName>
</protein>
<evidence type="ECO:0000256" key="1">
    <source>
        <dbReference type="SAM" id="Phobius"/>
    </source>
</evidence>
<evidence type="ECO:0000313" key="3">
    <source>
        <dbReference type="Proteomes" id="UP001612915"/>
    </source>
</evidence>
<feature type="transmembrane region" description="Helical" evidence="1">
    <location>
        <begin position="47"/>
        <end position="67"/>
    </location>
</feature>
<keyword evidence="1" id="KW-0472">Membrane</keyword>
<feature type="transmembrane region" description="Helical" evidence="1">
    <location>
        <begin position="79"/>
        <end position="98"/>
    </location>
</feature>
<sequence length="102" mass="11259">MRWRGWAKVALCVLATVVTLPMLLFLLFVAFAPDGGPQAGGLLKNFALVWTAVLTLMMVVAWFALGFRRWSTLHRWTTRLSLAALTLSGLSWVTLVLVEALG</sequence>
<keyword evidence="1" id="KW-1133">Transmembrane helix</keyword>
<keyword evidence="1" id="KW-0812">Transmembrane</keyword>
<name>A0ABW8AQ10_9ACTN</name>
<evidence type="ECO:0000313" key="2">
    <source>
        <dbReference type="EMBL" id="MFI7588068.1"/>
    </source>
</evidence>
<dbReference type="Proteomes" id="UP001612915">
    <property type="component" value="Unassembled WGS sequence"/>
</dbReference>
<gene>
    <name evidence="2" type="ORF">ACIB24_13440</name>
</gene>
<comment type="caution">
    <text evidence="2">The sequence shown here is derived from an EMBL/GenBank/DDBJ whole genome shotgun (WGS) entry which is preliminary data.</text>
</comment>
<proteinExistence type="predicted"/>
<reference evidence="2 3" key="1">
    <citation type="submission" date="2024-10" db="EMBL/GenBank/DDBJ databases">
        <title>The Natural Products Discovery Center: Release of the First 8490 Sequenced Strains for Exploring Actinobacteria Biosynthetic Diversity.</title>
        <authorList>
            <person name="Kalkreuter E."/>
            <person name="Kautsar S.A."/>
            <person name="Yang D."/>
            <person name="Bader C.D."/>
            <person name="Teijaro C.N."/>
            <person name="Fluegel L."/>
            <person name="Davis C.M."/>
            <person name="Simpson J.R."/>
            <person name="Lauterbach L."/>
            <person name="Steele A.D."/>
            <person name="Gui C."/>
            <person name="Meng S."/>
            <person name="Li G."/>
            <person name="Viehrig K."/>
            <person name="Ye F."/>
            <person name="Su P."/>
            <person name="Kiefer A.F."/>
            <person name="Nichols A."/>
            <person name="Cepeda A.J."/>
            <person name="Yan W."/>
            <person name="Fan B."/>
            <person name="Jiang Y."/>
            <person name="Adhikari A."/>
            <person name="Zheng C.-J."/>
            <person name="Schuster L."/>
            <person name="Cowan T.M."/>
            <person name="Smanski M.J."/>
            <person name="Chevrette M.G."/>
            <person name="De Carvalho L.P.S."/>
            <person name="Shen B."/>
        </authorList>
    </citation>
    <scope>NUCLEOTIDE SEQUENCE [LARGE SCALE GENOMIC DNA]</scope>
    <source>
        <strain evidence="2 3">NPDC049639</strain>
    </source>
</reference>